<keyword evidence="1" id="KW-0472">Membrane</keyword>
<dbReference type="Proteomes" id="UP001524502">
    <property type="component" value="Unassembled WGS sequence"/>
</dbReference>
<keyword evidence="1" id="KW-0812">Transmembrane</keyword>
<evidence type="ECO:0000256" key="1">
    <source>
        <dbReference type="SAM" id="Phobius"/>
    </source>
</evidence>
<comment type="caution">
    <text evidence="2">The sequence shown here is derived from an EMBL/GenBank/DDBJ whole genome shotgun (WGS) entry which is preliminary data.</text>
</comment>
<evidence type="ECO:0008006" key="4">
    <source>
        <dbReference type="Google" id="ProtNLM"/>
    </source>
</evidence>
<name>A0ABT1RM50_9FIRM</name>
<sequence length="252" mass="28303">MILGTKKGYFTLEAAVFLPIFIIGIATLGYFIKIFSTAENVTFSALDETAHLAAQAYGVKAAPYFPVKVEERLRRENEQAGNIEIDRFRYLYRESGKDGLISLRLKYDVDIRLPLDFYNGVTMESRIKCRGFIGRSVSGSPMAFSEMETNGDSKIVWIFPMWGKRYHNEDCVYVKSNARQMVLTGSVKKSFQPCKLCEPDKLPQGSFVYCFLSAGKAYHRGSCKTVDKYTVEIEKEDAQAKGYTPCGKCGGG</sequence>
<protein>
    <recommendedName>
        <fullName evidence="4">Pilus assembly protein</fullName>
    </recommendedName>
</protein>
<keyword evidence="3" id="KW-1185">Reference proteome</keyword>
<dbReference type="EMBL" id="JANFXK010000005">
    <property type="protein sequence ID" value="MCQ4636265.1"/>
    <property type="molecule type" value="Genomic_DNA"/>
</dbReference>
<keyword evidence="1" id="KW-1133">Transmembrane helix</keyword>
<dbReference type="RefSeq" id="WP_256131448.1">
    <property type="nucleotide sequence ID" value="NZ_JANFXK010000005.1"/>
</dbReference>
<gene>
    <name evidence="2" type="ORF">NE619_05950</name>
</gene>
<organism evidence="2 3">
    <name type="scientific">Anaerovorax odorimutans</name>
    <dbReference type="NCBI Taxonomy" id="109327"/>
    <lineage>
        <taxon>Bacteria</taxon>
        <taxon>Bacillati</taxon>
        <taxon>Bacillota</taxon>
        <taxon>Clostridia</taxon>
        <taxon>Peptostreptococcales</taxon>
        <taxon>Anaerovoracaceae</taxon>
        <taxon>Anaerovorax</taxon>
    </lineage>
</organism>
<evidence type="ECO:0000313" key="2">
    <source>
        <dbReference type="EMBL" id="MCQ4636265.1"/>
    </source>
</evidence>
<accession>A0ABT1RM50</accession>
<feature type="transmembrane region" description="Helical" evidence="1">
    <location>
        <begin position="12"/>
        <end position="32"/>
    </location>
</feature>
<evidence type="ECO:0000313" key="3">
    <source>
        <dbReference type="Proteomes" id="UP001524502"/>
    </source>
</evidence>
<reference evidence="2 3" key="1">
    <citation type="submission" date="2022-06" db="EMBL/GenBank/DDBJ databases">
        <title>Isolation of gut microbiota from human fecal samples.</title>
        <authorList>
            <person name="Pamer E.G."/>
            <person name="Barat B."/>
            <person name="Waligurski E."/>
            <person name="Medina S."/>
            <person name="Paddock L."/>
            <person name="Mostad J."/>
        </authorList>
    </citation>
    <scope>NUCLEOTIDE SEQUENCE [LARGE SCALE GENOMIC DNA]</scope>
    <source>
        <strain evidence="2 3">SL.3.17</strain>
    </source>
</reference>
<proteinExistence type="predicted"/>